<dbReference type="InterPro" id="IPR009061">
    <property type="entry name" value="DNA-bd_dom_put_sf"/>
</dbReference>
<feature type="domain" description="HTH merR-type" evidence="5">
    <location>
        <begin position="1"/>
        <end position="68"/>
    </location>
</feature>
<keyword evidence="7" id="KW-1185">Reference proteome</keyword>
<dbReference type="PANTHER" id="PTHR30204:SF69">
    <property type="entry name" value="MERR-FAMILY TRANSCRIPTIONAL REGULATOR"/>
    <property type="match status" value="1"/>
</dbReference>
<gene>
    <name evidence="6" type="ORF">LQE99_01465</name>
</gene>
<dbReference type="InterPro" id="IPR047057">
    <property type="entry name" value="MerR_fam"/>
</dbReference>
<evidence type="ECO:0000256" key="1">
    <source>
        <dbReference type="ARBA" id="ARBA00022491"/>
    </source>
</evidence>
<reference evidence="6 7" key="1">
    <citation type="submission" date="2022-02" db="EMBL/GenBank/DDBJ databases">
        <title>Genome of Erysipelotrichaceae sp. nov. NSJ-176 isolated from human feces.</title>
        <authorList>
            <person name="Abdugheni R."/>
        </authorList>
    </citation>
    <scope>NUCLEOTIDE SEQUENCE [LARGE SCALE GENOMIC DNA]</scope>
    <source>
        <strain evidence="6 7">NSJ-176</strain>
    </source>
</reference>
<evidence type="ECO:0000313" key="6">
    <source>
        <dbReference type="EMBL" id="MCH4283799.1"/>
    </source>
</evidence>
<dbReference type="Proteomes" id="UP001202402">
    <property type="component" value="Unassembled WGS sequence"/>
</dbReference>
<dbReference type="SMART" id="SM00422">
    <property type="entry name" value="HTH_MERR"/>
    <property type="match status" value="1"/>
</dbReference>
<evidence type="ECO:0000313" key="7">
    <source>
        <dbReference type="Proteomes" id="UP001202402"/>
    </source>
</evidence>
<proteinExistence type="predicted"/>
<accession>A0ABS9R4Q5</accession>
<dbReference type="Gene3D" id="1.10.1660.10">
    <property type="match status" value="1"/>
</dbReference>
<dbReference type="RefSeq" id="WP_240607303.1">
    <property type="nucleotide sequence ID" value="NZ_JAKVPQ010000001.1"/>
</dbReference>
<dbReference type="InterPro" id="IPR000551">
    <property type="entry name" value="MerR-type_HTH_dom"/>
</dbReference>
<dbReference type="EMBL" id="JAKVPQ010000001">
    <property type="protein sequence ID" value="MCH4283799.1"/>
    <property type="molecule type" value="Genomic_DNA"/>
</dbReference>
<dbReference type="PROSITE" id="PS50937">
    <property type="entry name" value="HTH_MERR_2"/>
    <property type="match status" value="1"/>
</dbReference>
<dbReference type="PANTHER" id="PTHR30204">
    <property type="entry name" value="REDOX-CYCLING DRUG-SENSING TRANSCRIPTIONAL ACTIVATOR SOXR"/>
    <property type="match status" value="1"/>
</dbReference>
<evidence type="ECO:0000256" key="3">
    <source>
        <dbReference type="ARBA" id="ARBA00023125"/>
    </source>
</evidence>
<protein>
    <submittedName>
        <fullName evidence="6">MerR family transcriptional regulator</fullName>
    </submittedName>
</protein>
<keyword evidence="3" id="KW-0238">DNA-binding</keyword>
<evidence type="ECO:0000256" key="2">
    <source>
        <dbReference type="ARBA" id="ARBA00023015"/>
    </source>
</evidence>
<name>A0ABS9R4Q5_9FIRM</name>
<dbReference type="CDD" id="cd00592">
    <property type="entry name" value="HTH_MerR-like"/>
    <property type="match status" value="1"/>
</dbReference>
<keyword evidence="1" id="KW-0678">Repressor</keyword>
<evidence type="ECO:0000256" key="4">
    <source>
        <dbReference type="ARBA" id="ARBA00023163"/>
    </source>
</evidence>
<sequence>MLINEVCKECNLTKKAVEYYAEQGLIQPRITENGYRQFSETDALKLKRIAVLRGLGFSVPEIRTILENDSRTAIYDVLSRKELEIVELQTKQALIKQLAESGDWEHIEGQVEALQNKQSILKRILDKFPGFYGKFVCLHFAPFLSEAITTDEQREAFETIIRYLDGISIAVPSDVQQYLDEIRENADAAVTQSASAALAAAMADPEKYIHDNKEMLKQYRTVAESEEYKASPAYRLQEYLKQFQRESGYNDVFIPAMQRLSPAYCEYHKSLQAANEVFLRHFL</sequence>
<comment type="caution">
    <text evidence="6">The sequence shown here is derived from an EMBL/GenBank/DDBJ whole genome shotgun (WGS) entry which is preliminary data.</text>
</comment>
<organism evidence="6 7">
    <name type="scientific">Amedibacillus hominis</name>
    <dbReference type="NCBI Taxonomy" id="2897776"/>
    <lineage>
        <taxon>Bacteria</taxon>
        <taxon>Bacillati</taxon>
        <taxon>Bacillota</taxon>
        <taxon>Erysipelotrichia</taxon>
        <taxon>Erysipelotrichales</taxon>
        <taxon>Erysipelotrichaceae</taxon>
        <taxon>Amedibacillus</taxon>
    </lineage>
</organism>
<keyword evidence="2" id="KW-0805">Transcription regulation</keyword>
<dbReference type="Pfam" id="PF13411">
    <property type="entry name" value="MerR_1"/>
    <property type="match status" value="1"/>
</dbReference>
<dbReference type="SUPFAM" id="SSF46955">
    <property type="entry name" value="Putative DNA-binding domain"/>
    <property type="match status" value="1"/>
</dbReference>
<keyword evidence="4" id="KW-0804">Transcription</keyword>
<evidence type="ECO:0000259" key="5">
    <source>
        <dbReference type="PROSITE" id="PS50937"/>
    </source>
</evidence>